<organism evidence="1 2">
    <name type="scientific">Goodea atripinnis</name>
    <dbReference type="NCBI Taxonomy" id="208336"/>
    <lineage>
        <taxon>Eukaryota</taxon>
        <taxon>Metazoa</taxon>
        <taxon>Chordata</taxon>
        <taxon>Craniata</taxon>
        <taxon>Vertebrata</taxon>
        <taxon>Euteleostomi</taxon>
        <taxon>Actinopterygii</taxon>
        <taxon>Neopterygii</taxon>
        <taxon>Teleostei</taxon>
        <taxon>Neoteleostei</taxon>
        <taxon>Acanthomorphata</taxon>
        <taxon>Ovalentaria</taxon>
        <taxon>Atherinomorphae</taxon>
        <taxon>Cyprinodontiformes</taxon>
        <taxon>Goodeidae</taxon>
        <taxon>Goodea</taxon>
    </lineage>
</organism>
<comment type="caution">
    <text evidence="1">The sequence shown here is derived from an EMBL/GenBank/DDBJ whole genome shotgun (WGS) entry which is preliminary data.</text>
</comment>
<feature type="non-terminal residue" evidence="1">
    <location>
        <position position="1"/>
    </location>
</feature>
<dbReference type="Proteomes" id="UP001476798">
    <property type="component" value="Unassembled WGS sequence"/>
</dbReference>
<gene>
    <name evidence="1" type="ORF">GOODEAATRI_000059</name>
</gene>
<proteinExistence type="predicted"/>
<dbReference type="EMBL" id="JAHRIO010069969">
    <property type="protein sequence ID" value="MEQ2180312.1"/>
    <property type="molecule type" value="Genomic_DNA"/>
</dbReference>
<evidence type="ECO:0000313" key="1">
    <source>
        <dbReference type="EMBL" id="MEQ2180312.1"/>
    </source>
</evidence>
<accession>A0ABV0PA70</accession>
<keyword evidence="2" id="KW-1185">Reference proteome</keyword>
<evidence type="ECO:0000313" key="2">
    <source>
        <dbReference type="Proteomes" id="UP001476798"/>
    </source>
</evidence>
<protein>
    <submittedName>
        <fullName evidence="1">Uncharacterized protein</fullName>
    </submittedName>
</protein>
<name>A0ABV0PA70_9TELE</name>
<reference evidence="1 2" key="1">
    <citation type="submission" date="2021-06" db="EMBL/GenBank/DDBJ databases">
        <authorList>
            <person name="Palmer J.M."/>
        </authorList>
    </citation>
    <scope>NUCLEOTIDE SEQUENCE [LARGE SCALE GENOMIC DNA]</scope>
    <source>
        <strain evidence="1 2">GA_2019</strain>
        <tissue evidence="1">Muscle</tissue>
    </source>
</reference>
<sequence>IDLVEIRLDRSGTEWPFRGRLVLTPLSLLLCWCSPSSGSGRRAASSSHFPNLW</sequence>